<protein>
    <recommendedName>
        <fullName evidence="4">O-Antigen ligase</fullName>
    </recommendedName>
</protein>
<keyword evidence="1" id="KW-1133">Transmembrane helix</keyword>
<feature type="transmembrane region" description="Helical" evidence="1">
    <location>
        <begin position="414"/>
        <end position="430"/>
    </location>
</feature>
<keyword evidence="1" id="KW-0812">Transmembrane</keyword>
<dbReference type="EMBL" id="FNSD01000001">
    <property type="protein sequence ID" value="SEB66675.1"/>
    <property type="molecule type" value="Genomic_DNA"/>
</dbReference>
<name>A0A1H4L8L4_9BACT</name>
<feature type="transmembrane region" description="Helical" evidence="1">
    <location>
        <begin position="224"/>
        <end position="253"/>
    </location>
</feature>
<evidence type="ECO:0000313" key="3">
    <source>
        <dbReference type="Proteomes" id="UP000182409"/>
    </source>
</evidence>
<evidence type="ECO:0008006" key="4">
    <source>
        <dbReference type="Google" id="ProtNLM"/>
    </source>
</evidence>
<evidence type="ECO:0000313" key="2">
    <source>
        <dbReference type="EMBL" id="SEB66675.1"/>
    </source>
</evidence>
<feature type="transmembrane region" description="Helical" evidence="1">
    <location>
        <begin position="259"/>
        <end position="278"/>
    </location>
</feature>
<dbReference type="Proteomes" id="UP000182409">
    <property type="component" value="Unassembled WGS sequence"/>
</dbReference>
<feature type="transmembrane region" description="Helical" evidence="1">
    <location>
        <begin position="73"/>
        <end position="94"/>
    </location>
</feature>
<feature type="transmembrane region" description="Helical" evidence="1">
    <location>
        <begin position="20"/>
        <end position="36"/>
    </location>
</feature>
<reference evidence="2 3" key="1">
    <citation type="submission" date="2016-10" db="EMBL/GenBank/DDBJ databases">
        <authorList>
            <person name="de Groot N.N."/>
        </authorList>
    </citation>
    <scope>NUCLEOTIDE SEQUENCE [LARGE SCALE GENOMIC DNA]</scope>
    <source>
        <strain evidence="2 3">AB35.6</strain>
    </source>
</reference>
<sequence length="446" mass="49276">MQAEGIHRRWSWEWLARGNFYVLAFLSAWLCVSSQVKFAEVQLLEIIYALDGFLIVAWLLFHHDRIRLLRPLFNIGLRWFVFLVLAVVLALVALQHDFYVSENVSILKQPFVVTMSRSGELVLDIGVMLALASQFIEDRRLCRFATMQFYWAGMAGCVYGFISFLGWTFFHVAMGGLGPGARIDGFNNEGGPFGVYAVTVICATAAAETQGWMSKTQMRLSIGFMFFCVIESLSKSALIEVALLIVIIALLRMSAVKSISVVLATVAGTFILFSALGLTDRVTAYFTIADSYEVISQTRPKDGNFVLGRAAGIFLAPRMIAAHPLAGIGWGNYPIVRDDPQYRRGSPAVNAALDAPTLGPIDYIVELGLPLFCYLTWVQIVPAFTLLRKGAPTAIVCLVLLLPISIWSGAHLNFTYPWIGVALALGMFYFQGDRYPGSMSPASTSR</sequence>
<feature type="transmembrane region" description="Helical" evidence="1">
    <location>
        <begin position="193"/>
        <end position="212"/>
    </location>
</feature>
<keyword evidence="1" id="KW-0472">Membrane</keyword>
<dbReference type="AlphaFoldDB" id="A0A1H4L8L4"/>
<gene>
    <name evidence="2" type="ORF">SAMN05443244_1498</name>
</gene>
<feature type="transmembrane region" description="Helical" evidence="1">
    <location>
        <begin position="390"/>
        <end position="408"/>
    </location>
</feature>
<organism evidence="2 3">
    <name type="scientific">Terriglobus roseus</name>
    <dbReference type="NCBI Taxonomy" id="392734"/>
    <lineage>
        <taxon>Bacteria</taxon>
        <taxon>Pseudomonadati</taxon>
        <taxon>Acidobacteriota</taxon>
        <taxon>Terriglobia</taxon>
        <taxon>Terriglobales</taxon>
        <taxon>Acidobacteriaceae</taxon>
        <taxon>Terriglobus</taxon>
    </lineage>
</organism>
<feature type="transmembrane region" description="Helical" evidence="1">
    <location>
        <begin position="149"/>
        <end position="173"/>
    </location>
</feature>
<proteinExistence type="predicted"/>
<evidence type="ECO:0000256" key="1">
    <source>
        <dbReference type="SAM" id="Phobius"/>
    </source>
</evidence>
<feature type="transmembrane region" description="Helical" evidence="1">
    <location>
        <begin position="42"/>
        <end position="61"/>
    </location>
</feature>
<accession>A0A1H4L8L4</accession>
<feature type="transmembrane region" description="Helical" evidence="1">
    <location>
        <begin position="121"/>
        <end position="137"/>
    </location>
</feature>